<proteinExistence type="predicted"/>
<dbReference type="AlphaFoldDB" id="A0A955LHD0"/>
<dbReference type="Gene3D" id="1.20.58.410">
    <property type="entry name" value="Release factor"/>
    <property type="match status" value="1"/>
</dbReference>
<feature type="coiled-coil region" evidence="1">
    <location>
        <begin position="1"/>
        <end position="37"/>
    </location>
</feature>
<dbReference type="PANTHER" id="PTHR43116">
    <property type="entry name" value="PEPTIDE CHAIN RELEASE FACTOR 2"/>
    <property type="match status" value="1"/>
</dbReference>
<reference evidence="3" key="1">
    <citation type="submission" date="2020-04" db="EMBL/GenBank/DDBJ databases">
        <authorList>
            <person name="Zhang T."/>
        </authorList>
    </citation>
    <scope>NUCLEOTIDE SEQUENCE</scope>
    <source>
        <strain evidence="3">HKST-UBA01</strain>
    </source>
</reference>
<gene>
    <name evidence="3" type="ORF">KC571_04170</name>
</gene>
<evidence type="ECO:0000313" key="3">
    <source>
        <dbReference type="EMBL" id="MCA9390574.1"/>
    </source>
</evidence>
<sequence length="173" mass="19889">MQELVEKYSDLSNRVDHLSLKLDLENKRNTIRQLEAETMKPDFWNDNEHARTVSQELAELVKEAETIDDIKNKISENVSFIELTKREHEDVSDPEFSEITDSLAQDLDALTKEIDSLEVQLFLGGKYDKKPAILSIHAGQGGTEAMDWVAMLARMYERYASSQGWKIEKIDEV</sequence>
<dbReference type="InterPro" id="IPR045853">
    <property type="entry name" value="Pep_chain_release_fac_I_sf"/>
</dbReference>
<dbReference type="Gene3D" id="3.30.70.1660">
    <property type="match status" value="1"/>
</dbReference>
<evidence type="ECO:0000256" key="1">
    <source>
        <dbReference type="SAM" id="Coils"/>
    </source>
</evidence>
<name>A0A955LHD0_UNCKA</name>
<organism evidence="3 4">
    <name type="scientific">candidate division WWE3 bacterium</name>
    <dbReference type="NCBI Taxonomy" id="2053526"/>
    <lineage>
        <taxon>Bacteria</taxon>
        <taxon>Katanobacteria</taxon>
    </lineage>
</organism>
<dbReference type="PANTHER" id="PTHR43116:SF3">
    <property type="entry name" value="CLASS I PEPTIDE CHAIN RELEASE FACTOR"/>
    <property type="match status" value="1"/>
</dbReference>
<dbReference type="Pfam" id="PF03462">
    <property type="entry name" value="PCRF"/>
    <property type="match status" value="1"/>
</dbReference>
<dbReference type="EMBL" id="JAGQKX010000135">
    <property type="protein sequence ID" value="MCA9390574.1"/>
    <property type="molecule type" value="Genomic_DNA"/>
</dbReference>
<feature type="domain" description="Peptide chain release factor" evidence="2">
    <location>
        <begin position="85"/>
        <end position="173"/>
    </location>
</feature>
<dbReference type="SMART" id="SM00937">
    <property type="entry name" value="PCRF"/>
    <property type="match status" value="1"/>
</dbReference>
<feature type="non-terminal residue" evidence="3">
    <location>
        <position position="173"/>
    </location>
</feature>
<reference evidence="3" key="2">
    <citation type="journal article" date="2021" name="Microbiome">
        <title>Successional dynamics and alternative stable states in a saline activated sludge microbial community over 9 years.</title>
        <authorList>
            <person name="Wang Y."/>
            <person name="Ye J."/>
            <person name="Ju F."/>
            <person name="Liu L."/>
            <person name="Boyd J.A."/>
            <person name="Deng Y."/>
            <person name="Parks D.H."/>
            <person name="Jiang X."/>
            <person name="Yin X."/>
            <person name="Woodcroft B.J."/>
            <person name="Tyson G.W."/>
            <person name="Hugenholtz P."/>
            <person name="Polz M.F."/>
            <person name="Zhang T."/>
        </authorList>
    </citation>
    <scope>NUCLEOTIDE SEQUENCE</scope>
    <source>
        <strain evidence="3">HKST-UBA01</strain>
    </source>
</reference>
<dbReference type="SUPFAM" id="SSF75620">
    <property type="entry name" value="Release factor"/>
    <property type="match status" value="1"/>
</dbReference>
<keyword evidence="1" id="KW-0175">Coiled coil</keyword>
<comment type="caution">
    <text evidence="3">The sequence shown here is derived from an EMBL/GenBank/DDBJ whole genome shotgun (WGS) entry which is preliminary data.</text>
</comment>
<protein>
    <submittedName>
        <fullName evidence="3">PCRF domain-containing protein</fullName>
    </submittedName>
</protein>
<dbReference type="Proteomes" id="UP000701698">
    <property type="component" value="Unassembled WGS sequence"/>
</dbReference>
<dbReference type="InterPro" id="IPR005139">
    <property type="entry name" value="PCRF"/>
</dbReference>
<dbReference type="GO" id="GO:0006415">
    <property type="term" value="P:translational termination"/>
    <property type="evidence" value="ECO:0007669"/>
    <property type="project" value="InterPro"/>
</dbReference>
<evidence type="ECO:0000259" key="2">
    <source>
        <dbReference type="SMART" id="SM00937"/>
    </source>
</evidence>
<evidence type="ECO:0000313" key="4">
    <source>
        <dbReference type="Proteomes" id="UP000701698"/>
    </source>
</evidence>
<accession>A0A955LHD0</accession>